<dbReference type="SUPFAM" id="SSF102405">
    <property type="entry name" value="MCP/YpsA-like"/>
    <property type="match status" value="1"/>
</dbReference>
<organism evidence="1 2">
    <name type="scientific">Frondihabitans sucicola</name>
    <dbReference type="NCBI Taxonomy" id="1268041"/>
    <lineage>
        <taxon>Bacteria</taxon>
        <taxon>Bacillati</taxon>
        <taxon>Actinomycetota</taxon>
        <taxon>Actinomycetes</taxon>
        <taxon>Micrococcales</taxon>
        <taxon>Microbacteriaceae</taxon>
        <taxon>Frondihabitans</taxon>
    </lineage>
</organism>
<sequence>MSPETSVMITGHRNLPGESWSWVAQEMDRCLGKLHALRGELAAIQGLALGADMLFGETALRLGFPVDSYVPFPGQASKWPAHEQRRRDALMAASRKIVHVVAEPITERHLVVRALHARNDAMIRDSQIVIAVLDERTSGGTHGAVKKALARDREVLRINPTEHTTAWIRSIR</sequence>
<keyword evidence="2" id="KW-1185">Reference proteome</keyword>
<dbReference type="EMBL" id="AP027733">
    <property type="protein sequence ID" value="BDZ52469.1"/>
    <property type="molecule type" value="Genomic_DNA"/>
</dbReference>
<dbReference type="Proteomes" id="UP001321486">
    <property type="component" value="Plasmid pNBRC108728a"/>
</dbReference>
<evidence type="ECO:0008006" key="3">
    <source>
        <dbReference type="Google" id="ProtNLM"/>
    </source>
</evidence>
<evidence type="ECO:0000313" key="1">
    <source>
        <dbReference type="EMBL" id="BDZ52469.1"/>
    </source>
</evidence>
<dbReference type="RefSeq" id="WP_286347319.1">
    <property type="nucleotide sequence ID" value="NZ_AP027733.1"/>
</dbReference>
<protein>
    <recommendedName>
        <fullName evidence="3">DUF1273 family protein</fullName>
    </recommendedName>
</protein>
<proteinExistence type="predicted"/>
<keyword evidence="1" id="KW-0614">Plasmid</keyword>
<evidence type="ECO:0000313" key="2">
    <source>
        <dbReference type="Proteomes" id="UP001321486"/>
    </source>
</evidence>
<geneLocation type="plasmid" evidence="1 2">
    <name>pNBRC108728a</name>
</geneLocation>
<dbReference type="Gene3D" id="3.40.50.450">
    <property type="match status" value="1"/>
</dbReference>
<name>A0ABM8GVG6_9MICO</name>
<gene>
    <name evidence="1" type="ORF">GCM10025867_47100</name>
</gene>
<reference evidence="2" key="1">
    <citation type="journal article" date="2019" name="Int. J. Syst. Evol. Microbiol.">
        <title>The Global Catalogue of Microorganisms (GCM) 10K type strain sequencing project: providing services to taxonomists for standard genome sequencing and annotation.</title>
        <authorList>
            <consortium name="The Broad Institute Genomics Platform"/>
            <consortium name="The Broad Institute Genome Sequencing Center for Infectious Disease"/>
            <person name="Wu L."/>
            <person name="Ma J."/>
        </authorList>
    </citation>
    <scope>NUCLEOTIDE SEQUENCE [LARGE SCALE GENOMIC DNA]</scope>
    <source>
        <strain evidence="2">NBRC 108728</strain>
    </source>
</reference>
<accession>A0ABM8GVG6</accession>